<comment type="caution">
    <text evidence="1">The sequence shown here is derived from an EMBL/GenBank/DDBJ whole genome shotgun (WGS) entry which is preliminary data.</text>
</comment>
<dbReference type="EMBL" id="ABID01000026">
    <property type="protein sequence ID" value="EDQ03276.1"/>
    <property type="molecule type" value="Genomic_DNA"/>
</dbReference>
<protein>
    <submittedName>
        <fullName evidence="1">Uncharacterized protein</fullName>
    </submittedName>
</protein>
<accession>A0ABM9X1B5</accession>
<proteinExistence type="predicted"/>
<reference evidence="1 2" key="1">
    <citation type="submission" date="2007-11" db="EMBL/GenBank/DDBJ databases">
        <authorList>
            <person name="Wagner-Dobler I."/>
            <person name="Ferriera S."/>
            <person name="Johnson J."/>
            <person name="Kravitz S."/>
            <person name="Beeson K."/>
            <person name="Sutton G."/>
            <person name="Rogers Y.-H."/>
            <person name="Friedman R."/>
            <person name="Frazier M."/>
            <person name="Venter J.C."/>
        </authorList>
    </citation>
    <scope>NUCLEOTIDE SEQUENCE [LARGE SCALE GENOMIC DNA]</scope>
    <source>
        <strain evidence="1 2">HEL-45</strain>
    </source>
</reference>
<gene>
    <name evidence="1" type="ORF">OIHEL45_19521</name>
</gene>
<keyword evidence="2" id="KW-1185">Reference proteome</keyword>
<evidence type="ECO:0000313" key="2">
    <source>
        <dbReference type="Proteomes" id="UP000003257"/>
    </source>
</evidence>
<evidence type="ECO:0000313" key="1">
    <source>
        <dbReference type="EMBL" id="EDQ03276.1"/>
    </source>
</evidence>
<name>A0ABM9X1B5_9RHOB</name>
<sequence>MKARFMPNCLLSTGRSERQDSSPEVIDARLNEFEVTIKQLETWPSIFGKEEFRRAGAFVTLDR</sequence>
<organism evidence="1 2">
    <name type="scientific">Sulfitobacter indolifex HEL-45</name>
    <dbReference type="NCBI Taxonomy" id="391624"/>
    <lineage>
        <taxon>Bacteria</taxon>
        <taxon>Pseudomonadati</taxon>
        <taxon>Pseudomonadota</taxon>
        <taxon>Alphaproteobacteria</taxon>
        <taxon>Rhodobacterales</taxon>
        <taxon>Roseobacteraceae</taxon>
        <taxon>Sulfitobacter</taxon>
    </lineage>
</organism>
<dbReference type="Proteomes" id="UP000003257">
    <property type="component" value="Unassembled WGS sequence"/>
</dbReference>